<keyword evidence="1 2" id="KW-0456">Lyase</keyword>
<dbReference type="GO" id="GO:0008840">
    <property type="term" value="F:4-hydroxy-tetrahydrodipicolinate synthase activity"/>
    <property type="evidence" value="ECO:0007669"/>
    <property type="project" value="TreeGrafter"/>
</dbReference>
<feature type="active site" description="Proton donor/acceptor" evidence="3">
    <location>
        <position position="138"/>
    </location>
</feature>
<evidence type="ECO:0000256" key="2">
    <source>
        <dbReference type="PIRNR" id="PIRNR001365"/>
    </source>
</evidence>
<dbReference type="CDD" id="cd00408">
    <property type="entry name" value="DHDPS-like"/>
    <property type="match status" value="1"/>
</dbReference>
<dbReference type="InterPro" id="IPR002220">
    <property type="entry name" value="DapA-like"/>
</dbReference>
<dbReference type="EMBL" id="CP030073">
    <property type="protein sequence ID" value="AWW37806.1"/>
    <property type="molecule type" value="Genomic_DNA"/>
</dbReference>
<dbReference type="SMART" id="SM01130">
    <property type="entry name" value="DHDPS"/>
    <property type="match status" value="1"/>
</dbReference>
<evidence type="ECO:0000313" key="6">
    <source>
        <dbReference type="Proteomes" id="UP000249616"/>
    </source>
</evidence>
<evidence type="ECO:0000256" key="4">
    <source>
        <dbReference type="PIRSR" id="PIRSR001365-2"/>
    </source>
</evidence>
<feature type="binding site" evidence="4">
    <location>
        <position position="207"/>
    </location>
    <ligand>
        <name>pyruvate</name>
        <dbReference type="ChEBI" id="CHEBI:15361"/>
    </ligand>
</feature>
<gene>
    <name evidence="5" type="ORF">DN051_15040</name>
</gene>
<evidence type="ECO:0000256" key="1">
    <source>
        <dbReference type="ARBA" id="ARBA00023239"/>
    </source>
</evidence>
<evidence type="ECO:0000256" key="3">
    <source>
        <dbReference type="PIRSR" id="PIRSR001365-1"/>
    </source>
</evidence>
<sequence length="298" mass="32027">MTVPYERPWRGVLVATALPLRDDLSVDHGRYAEHCAWLVENGCDGVVPNGSLGEYQVLTPEERARVVETAVAAVGGDRVMPGVAAYGSAEARRWAEQARDAGCGAVMLLPPNAYRADERSVLAHYAEVARAGVPVVAYNNPIDTKVDLVPELLAKLHGEGHVQAVKEFSGDVRRAYRIAELAPDLDLLVGADDVLLELAVAGAKGWIAGYPNALPGASVRLYRAAVDGDLATARKLYEQLHPLLRWDSQVEFVQAIKLSMDVVGRYGGPCRPPRVPLLPGQRDEVRAATERAVAAGLG</sequence>
<comment type="similarity">
    <text evidence="2">Belongs to the DapA family.</text>
</comment>
<dbReference type="RefSeq" id="WP_053758734.1">
    <property type="nucleotide sequence ID" value="NZ_CBDRHE010000023.1"/>
</dbReference>
<organism evidence="5 6">
    <name type="scientific">Streptomyces cadmiisoli</name>
    <dbReference type="NCBI Taxonomy" id="2184053"/>
    <lineage>
        <taxon>Bacteria</taxon>
        <taxon>Bacillati</taxon>
        <taxon>Actinomycetota</taxon>
        <taxon>Actinomycetes</taxon>
        <taxon>Kitasatosporales</taxon>
        <taxon>Streptomycetaceae</taxon>
        <taxon>Streptomyces</taxon>
        <taxon>Streptomyces aurantiacus group</taxon>
    </lineage>
</organism>
<dbReference type="SUPFAM" id="SSF51569">
    <property type="entry name" value="Aldolase"/>
    <property type="match status" value="1"/>
</dbReference>
<name>A0A2Z4IYZ0_9ACTN</name>
<proteinExistence type="inferred from homology"/>
<dbReference type="Pfam" id="PF00701">
    <property type="entry name" value="DHDPS"/>
    <property type="match status" value="1"/>
</dbReference>
<accession>A0A2Z4IYZ0</accession>
<dbReference type="KEGG" id="scad:DN051_15040"/>
<protein>
    <submittedName>
        <fullName evidence="5">Dihydrodipicolinate synthase family protein</fullName>
    </submittedName>
</protein>
<dbReference type="PANTHER" id="PTHR12128">
    <property type="entry name" value="DIHYDRODIPICOLINATE SYNTHASE"/>
    <property type="match status" value="1"/>
</dbReference>
<dbReference type="PIRSF" id="PIRSF001365">
    <property type="entry name" value="DHDPS"/>
    <property type="match status" value="1"/>
</dbReference>
<dbReference type="Proteomes" id="UP000249616">
    <property type="component" value="Chromosome"/>
</dbReference>
<dbReference type="PRINTS" id="PR00146">
    <property type="entry name" value="DHPICSNTHASE"/>
</dbReference>
<evidence type="ECO:0000313" key="5">
    <source>
        <dbReference type="EMBL" id="AWW37806.1"/>
    </source>
</evidence>
<dbReference type="Gene3D" id="3.20.20.70">
    <property type="entry name" value="Aldolase class I"/>
    <property type="match status" value="1"/>
</dbReference>
<dbReference type="PANTHER" id="PTHR12128:SF72">
    <property type="entry name" value="DIHYDRODIPICOLINATE SYNTHASE"/>
    <property type="match status" value="1"/>
</dbReference>
<reference evidence="5 6" key="1">
    <citation type="journal article" date="2019" name="Int. J. Syst. Evol. Microbiol.">
        <title>Streptomyces cadmiisoli sp. nov., a novel actinomycete isolated from cadmium-contaminated soil.</title>
        <authorList>
            <person name="Li K."/>
            <person name="Tang X."/>
            <person name="Zhao J."/>
            <person name="Guo Y."/>
            <person name="Tang Y."/>
            <person name="Gao J."/>
        </authorList>
    </citation>
    <scope>NUCLEOTIDE SEQUENCE [LARGE SCALE GENOMIC DNA]</scope>
    <source>
        <strain evidence="5 6">ZFG47</strain>
    </source>
</reference>
<dbReference type="InterPro" id="IPR013785">
    <property type="entry name" value="Aldolase_TIM"/>
</dbReference>
<keyword evidence="6" id="KW-1185">Reference proteome</keyword>
<feature type="active site" description="Schiff-base intermediate with substrate" evidence="3">
    <location>
        <position position="166"/>
    </location>
</feature>
<dbReference type="AlphaFoldDB" id="A0A2Z4IYZ0"/>